<comment type="catalytic activity">
    <reaction evidence="11">
        <text>tRNA(Thr) + L-threonine + ATP = L-threonyl-tRNA(Thr) + AMP + diphosphate + H(+)</text>
        <dbReference type="Rhea" id="RHEA:24624"/>
        <dbReference type="Rhea" id="RHEA-COMP:9670"/>
        <dbReference type="Rhea" id="RHEA-COMP:9704"/>
        <dbReference type="ChEBI" id="CHEBI:15378"/>
        <dbReference type="ChEBI" id="CHEBI:30616"/>
        <dbReference type="ChEBI" id="CHEBI:33019"/>
        <dbReference type="ChEBI" id="CHEBI:57926"/>
        <dbReference type="ChEBI" id="CHEBI:78442"/>
        <dbReference type="ChEBI" id="CHEBI:78534"/>
        <dbReference type="ChEBI" id="CHEBI:456215"/>
        <dbReference type="EC" id="6.1.1.3"/>
    </reaction>
</comment>
<evidence type="ECO:0000256" key="6">
    <source>
        <dbReference type="ARBA" id="ARBA00022833"/>
    </source>
</evidence>
<dbReference type="PROSITE" id="PS51880">
    <property type="entry name" value="TGS"/>
    <property type="match status" value="1"/>
</dbReference>
<dbReference type="InterPro" id="IPR006195">
    <property type="entry name" value="aa-tRNA-synth_II"/>
</dbReference>
<dbReference type="Gene3D" id="3.10.20.30">
    <property type="match status" value="1"/>
</dbReference>
<dbReference type="InterPro" id="IPR036621">
    <property type="entry name" value="Anticodon-bd_dom_sf"/>
</dbReference>
<feature type="non-terminal residue" evidence="14">
    <location>
        <position position="1"/>
    </location>
</feature>
<dbReference type="InterPro" id="IPR004154">
    <property type="entry name" value="Anticodon-bd"/>
</dbReference>
<dbReference type="InterPro" id="IPR018163">
    <property type="entry name" value="Thr/Ala-tRNA-synth_IIc_edit"/>
</dbReference>
<dbReference type="InterPro" id="IPR002314">
    <property type="entry name" value="aa-tRNA-synt_IIb"/>
</dbReference>
<dbReference type="PANTHER" id="PTHR11451:SF27">
    <property type="entry name" value="THREONINE--TRNA LIGASE, MITOCHONDRIAL"/>
    <property type="match status" value="1"/>
</dbReference>
<dbReference type="InterPro" id="IPR012675">
    <property type="entry name" value="Beta-grasp_dom_sf"/>
</dbReference>
<dbReference type="SUPFAM" id="SSF55681">
    <property type="entry name" value="Class II aaRS and biotin synthetases"/>
    <property type="match status" value="1"/>
</dbReference>
<dbReference type="SMART" id="SM00863">
    <property type="entry name" value="tRNA_SAD"/>
    <property type="match status" value="1"/>
</dbReference>
<feature type="non-terminal residue" evidence="14">
    <location>
        <position position="627"/>
    </location>
</feature>
<feature type="domain" description="Aminoacyl-transfer RNA synthetases class-II family profile" evidence="12">
    <location>
        <begin position="277"/>
        <end position="515"/>
    </location>
</feature>
<keyword evidence="7" id="KW-0067">ATP-binding</keyword>
<evidence type="ECO:0000256" key="2">
    <source>
        <dbReference type="ARBA" id="ARBA00013163"/>
    </source>
</evidence>
<dbReference type="GO" id="GO:0004829">
    <property type="term" value="F:threonine-tRNA ligase activity"/>
    <property type="evidence" value="ECO:0007669"/>
    <property type="project" value="UniProtKB-EC"/>
</dbReference>
<feature type="domain" description="TGS" evidence="13">
    <location>
        <begin position="1"/>
        <end position="54"/>
    </location>
</feature>
<sequence length="627" mass="69673">GRRLPGRALLTTPFQVATELGAGLAEAALVARVNGTLQDLDRPLECDTDLELLDFSTPEGREAFWRSSACVLGAVAEQFFGAMLCSTQATEDGFFCDVHMGSRAVQSAELPALEEACAAFARARHRFERLEAPRPQLAELLQHNAFQLELLEEVTSPTATVYRCGPLLQLCRGPLLRHTGLIRALRVLTSSAALWGGAGGRSLQRVAAVAFPSTQDLEQWERAQEEAAQRDHRRIGKDQELFFFHKFSPGSCFFLPRGAHVYNTLVEFIRVGPPLNPVIAPRPPSPTPHCTHYSPHIFSVPAAPEALSLKPMNCPAHCLMFAHRPRSWRELPLRLADFGVLHRNEPPGTLTGLTRVRRFQQDDAHIFCTLEQLESEIDSSLDFIRTVYAVLGFSFRLALATRPDGFLGDPETWDRAEQQLEQSLRNFGQPWELSPGDGAFYGPKIDIRIRDALGRQHQCGTIQLDFQMPERFELEYASPSGGPARPVLIHRAVLGSVERMVAVLAESCGGRWVTPVPGCPILGQALPSFGDLPSWGHPCNPWGTPSLDGAPSDLDGDPGTTLARKIRRAQLAHYNFQLVVGRRERERGTVSVRTRENRQLGELQLPRVLQRLQELRDGRVPDAEQRF</sequence>
<dbReference type="GO" id="GO:0006435">
    <property type="term" value="P:threonyl-tRNA aminoacylation"/>
    <property type="evidence" value="ECO:0007669"/>
    <property type="project" value="InterPro"/>
</dbReference>
<dbReference type="AlphaFoldDB" id="A0A7K7YE59"/>
<dbReference type="CDD" id="cd00771">
    <property type="entry name" value="ThrRS_core"/>
    <property type="match status" value="1"/>
</dbReference>
<dbReference type="SUPFAM" id="SSF52954">
    <property type="entry name" value="Class II aaRS ABD-related"/>
    <property type="match status" value="1"/>
</dbReference>
<comment type="similarity">
    <text evidence="1">Belongs to the class-II aminoacyl-tRNA synthetase family.</text>
</comment>
<dbReference type="InterPro" id="IPR004095">
    <property type="entry name" value="TGS"/>
</dbReference>
<proteinExistence type="inferred from homology"/>
<dbReference type="InterPro" id="IPR002320">
    <property type="entry name" value="Thr-tRNA-ligase_IIa"/>
</dbReference>
<keyword evidence="8" id="KW-0648">Protein biosynthesis</keyword>
<keyword evidence="5" id="KW-0547">Nucleotide-binding</keyword>
<dbReference type="Proteomes" id="UP000558509">
    <property type="component" value="Unassembled WGS sequence"/>
</dbReference>
<dbReference type="InterPro" id="IPR012676">
    <property type="entry name" value="TGS-like"/>
</dbReference>
<evidence type="ECO:0000313" key="15">
    <source>
        <dbReference type="Proteomes" id="UP000558509"/>
    </source>
</evidence>
<dbReference type="EMBL" id="VZTB01005745">
    <property type="protein sequence ID" value="NXA75548.1"/>
    <property type="molecule type" value="Genomic_DNA"/>
</dbReference>
<evidence type="ECO:0000256" key="7">
    <source>
        <dbReference type="ARBA" id="ARBA00022840"/>
    </source>
</evidence>
<dbReference type="GO" id="GO:0005739">
    <property type="term" value="C:mitochondrion"/>
    <property type="evidence" value="ECO:0007669"/>
    <property type="project" value="TreeGrafter"/>
</dbReference>
<keyword evidence="6" id="KW-0862">Zinc</keyword>
<reference evidence="14 15" key="1">
    <citation type="submission" date="2019-09" db="EMBL/GenBank/DDBJ databases">
        <title>Bird 10,000 Genomes (B10K) Project - Family phase.</title>
        <authorList>
            <person name="Zhang G."/>
        </authorList>
    </citation>
    <scope>NUCLEOTIDE SEQUENCE [LARGE SCALE GENOMIC DNA]</scope>
    <source>
        <strain evidence="14">B10K-DU-001-68</strain>
        <tissue evidence="14">Muscle</tissue>
    </source>
</reference>
<dbReference type="SUPFAM" id="SSF81271">
    <property type="entry name" value="TGS-like"/>
    <property type="match status" value="1"/>
</dbReference>
<evidence type="ECO:0000259" key="13">
    <source>
        <dbReference type="PROSITE" id="PS51880"/>
    </source>
</evidence>
<dbReference type="Gene3D" id="3.30.980.10">
    <property type="entry name" value="Threonyl-trna Synthetase, Chain A, domain 2"/>
    <property type="match status" value="1"/>
</dbReference>
<evidence type="ECO:0000256" key="11">
    <source>
        <dbReference type="ARBA" id="ARBA00049515"/>
    </source>
</evidence>
<evidence type="ECO:0000256" key="9">
    <source>
        <dbReference type="ARBA" id="ARBA00023146"/>
    </source>
</evidence>
<evidence type="ECO:0000256" key="1">
    <source>
        <dbReference type="ARBA" id="ARBA00008226"/>
    </source>
</evidence>
<organism evidence="14 15">
    <name type="scientific">Thryothorus ludovicianus</name>
    <name type="common">Carolina wren</name>
    <name type="synonym">Sylvia ludoviciana</name>
    <dbReference type="NCBI Taxonomy" id="74200"/>
    <lineage>
        <taxon>Eukaryota</taxon>
        <taxon>Metazoa</taxon>
        <taxon>Chordata</taxon>
        <taxon>Craniata</taxon>
        <taxon>Vertebrata</taxon>
        <taxon>Euteleostomi</taxon>
        <taxon>Archelosauria</taxon>
        <taxon>Archosauria</taxon>
        <taxon>Dinosauria</taxon>
        <taxon>Saurischia</taxon>
        <taxon>Theropoda</taxon>
        <taxon>Coelurosauria</taxon>
        <taxon>Aves</taxon>
        <taxon>Neognathae</taxon>
        <taxon>Neoaves</taxon>
        <taxon>Telluraves</taxon>
        <taxon>Australaves</taxon>
        <taxon>Passeriformes</taxon>
        <taxon>Certhiidae</taxon>
        <taxon>Troglodytinae</taxon>
        <taxon>Thryothorus</taxon>
    </lineage>
</organism>
<keyword evidence="9" id="KW-0030">Aminoacyl-tRNA synthetase</keyword>
<dbReference type="CDD" id="cd01667">
    <property type="entry name" value="TGS_ThrRS"/>
    <property type="match status" value="1"/>
</dbReference>
<evidence type="ECO:0000256" key="10">
    <source>
        <dbReference type="ARBA" id="ARBA00031900"/>
    </source>
</evidence>
<dbReference type="Pfam" id="PF03129">
    <property type="entry name" value="HGTP_anticodon"/>
    <property type="match status" value="1"/>
</dbReference>
<dbReference type="Pfam" id="PF07973">
    <property type="entry name" value="tRNA_SAD"/>
    <property type="match status" value="1"/>
</dbReference>
<dbReference type="InterPro" id="IPR045864">
    <property type="entry name" value="aa-tRNA-synth_II/BPL/LPL"/>
</dbReference>
<accession>A0A7K7YE59</accession>
<evidence type="ECO:0000259" key="12">
    <source>
        <dbReference type="PROSITE" id="PS50862"/>
    </source>
</evidence>
<dbReference type="NCBIfam" id="TIGR00418">
    <property type="entry name" value="thrS"/>
    <property type="match status" value="1"/>
</dbReference>
<dbReference type="PROSITE" id="PS50862">
    <property type="entry name" value="AA_TRNA_LIGASE_II"/>
    <property type="match status" value="1"/>
</dbReference>
<evidence type="ECO:0000256" key="8">
    <source>
        <dbReference type="ARBA" id="ARBA00022917"/>
    </source>
</evidence>
<dbReference type="InterPro" id="IPR012947">
    <property type="entry name" value="tRNA_SAD"/>
</dbReference>
<dbReference type="Gene3D" id="3.30.930.10">
    <property type="entry name" value="Bira Bifunctional Protein, Domain 2"/>
    <property type="match status" value="1"/>
</dbReference>
<name>A0A7K7YE59_THRLU</name>
<dbReference type="GO" id="GO:0005524">
    <property type="term" value="F:ATP binding"/>
    <property type="evidence" value="ECO:0007669"/>
    <property type="project" value="UniProtKB-KW"/>
</dbReference>
<evidence type="ECO:0000256" key="4">
    <source>
        <dbReference type="ARBA" id="ARBA00022723"/>
    </source>
</evidence>
<evidence type="ECO:0000256" key="3">
    <source>
        <dbReference type="ARBA" id="ARBA00022598"/>
    </source>
</evidence>
<keyword evidence="3" id="KW-0436">Ligase</keyword>
<dbReference type="SUPFAM" id="SSF55186">
    <property type="entry name" value="ThrRS/AlaRS common domain"/>
    <property type="match status" value="1"/>
</dbReference>
<evidence type="ECO:0000256" key="5">
    <source>
        <dbReference type="ARBA" id="ARBA00022741"/>
    </source>
</evidence>
<dbReference type="FunFam" id="3.30.980.10:FF:000005">
    <property type="entry name" value="Threonyl-tRNA synthetase, mitochondrial"/>
    <property type="match status" value="1"/>
</dbReference>
<evidence type="ECO:0000313" key="14">
    <source>
        <dbReference type="EMBL" id="NXA75548.1"/>
    </source>
</evidence>
<keyword evidence="4" id="KW-0479">Metal-binding</keyword>
<dbReference type="PRINTS" id="PR01047">
    <property type="entry name" value="TRNASYNTHTHR"/>
</dbReference>
<comment type="caution">
    <text evidence="14">The sequence shown here is derived from an EMBL/GenBank/DDBJ whole genome shotgun (WGS) entry which is preliminary data.</text>
</comment>
<dbReference type="EC" id="6.1.1.3" evidence="2"/>
<gene>
    <name evidence="14" type="primary">Tars2</name>
    <name evidence="14" type="ORF">THRLUD_R12524</name>
</gene>
<protein>
    <recommendedName>
        <fullName evidence="2">threonine--tRNA ligase</fullName>
        <ecNumber evidence="2">6.1.1.3</ecNumber>
    </recommendedName>
    <alternativeName>
        <fullName evidence="10">Threonyl-tRNA synthetase</fullName>
    </alternativeName>
</protein>
<dbReference type="Gene3D" id="3.40.50.800">
    <property type="entry name" value="Anticodon-binding domain"/>
    <property type="match status" value="1"/>
</dbReference>
<dbReference type="InterPro" id="IPR033728">
    <property type="entry name" value="ThrRS_core"/>
</dbReference>
<dbReference type="Pfam" id="PF00587">
    <property type="entry name" value="tRNA-synt_2b"/>
    <property type="match status" value="1"/>
</dbReference>
<dbReference type="FunFam" id="3.30.930.10:FF:000002">
    <property type="entry name" value="Threonine--tRNA ligase"/>
    <property type="match status" value="1"/>
</dbReference>
<keyword evidence="15" id="KW-1185">Reference proteome</keyword>
<dbReference type="GO" id="GO:0046872">
    <property type="term" value="F:metal ion binding"/>
    <property type="evidence" value="ECO:0007669"/>
    <property type="project" value="UniProtKB-KW"/>
</dbReference>
<dbReference type="PANTHER" id="PTHR11451">
    <property type="entry name" value="THREONINE-TRNA LIGASE"/>
    <property type="match status" value="1"/>
</dbReference>
<dbReference type="Pfam" id="PF02824">
    <property type="entry name" value="TGS"/>
    <property type="match status" value="1"/>
</dbReference>